<proteinExistence type="predicted"/>
<protein>
    <submittedName>
        <fullName evidence="1">Uncharacterized protein</fullName>
    </submittedName>
</protein>
<dbReference type="EMBL" id="BTFW01000002">
    <property type="protein sequence ID" value="GMM62508.1"/>
    <property type="molecule type" value="Genomic_DNA"/>
</dbReference>
<gene>
    <name evidence="1" type="ORF">NUTIK01_32850</name>
</gene>
<dbReference type="Proteomes" id="UP001187221">
    <property type="component" value="Unassembled WGS sequence"/>
</dbReference>
<keyword evidence="2" id="KW-1185">Reference proteome</keyword>
<sequence>MAVSEATIQQIDRLKKEYRLRSRDAIVARIIRKASVTVSLDHYVQRAASSPDTVYRWISPIIAIELVDYVKEIQKRFRNLSLGSAFEMVFAEVGHDLSNPPVQLELIEAPKP</sequence>
<organism evidence="1 2">
    <name type="scientific">Novosphingobium pituita</name>
    <dbReference type="NCBI Taxonomy" id="3056842"/>
    <lineage>
        <taxon>Bacteria</taxon>
        <taxon>Pseudomonadati</taxon>
        <taxon>Pseudomonadota</taxon>
        <taxon>Alphaproteobacteria</taxon>
        <taxon>Sphingomonadales</taxon>
        <taxon>Sphingomonadaceae</taxon>
        <taxon>Novosphingobium</taxon>
    </lineage>
</organism>
<name>A0ABQ6PB56_9SPHN</name>
<evidence type="ECO:0000313" key="1">
    <source>
        <dbReference type="EMBL" id="GMM62508.1"/>
    </source>
</evidence>
<comment type="caution">
    <text evidence="1">The sequence shown here is derived from an EMBL/GenBank/DDBJ whole genome shotgun (WGS) entry which is preliminary data.</text>
</comment>
<reference evidence="1 2" key="1">
    <citation type="submission" date="2023-06" db="EMBL/GenBank/DDBJ databases">
        <title>Draft genome sequence of Novosphingobium sp. strain IK01.</title>
        <authorList>
            <person name="Hatamoto M."/>
            <person name="Ikarashi T."/>
            <person name="Yamaguchi T."/>
        </authorList>
    </citation>
    <scope>NUCLEOTIDE SEQUENCE [LARGE SCALE GENOMIC DNA]</scope>
    <source>
        <strain evidence="1 2">IK01</strain>
    </source>
</reference>
<accession>A0ABQ6PB56</accession>
<evidence type="ECO:0000313" key="2">
    <source>
        <dbReference type="Proteomes" id="UP001187221"/>
    </source>
</evidence>